<dbReference type="AlphaFoldDB" id="A0A8D8JPW9"/>
<dbReference type="EMBL" id="HBUE01185774">
    <property type="protein sequence ID" value="CAG6522540.1"/>
    <property type="molecule type" value="Transcribed_RNA"/>
</dbReference>
<accession>A0A8D8JPW9</accession>
<evidence type="ECO:0000313" key="2">
    <source>
        <dbReference type="EMBL" id="CAG6574157.1"/>
    </source>
</evidence>
<sequence length="105" mass="12078">MNFEPHITRTSQERWASSGNRPRVMKPDRKLRRKTLFIFLSLWFTIGTSSDIILDHYRLAGRCTTSQANSCVNGFGTHLQFKRLSSKIGNGGNFVELRNLPRFSC</sequence>
<proteinExistence type="predicted"/>
<protein>
    <submittedName>
        <fullName evidence="2">(northern house mosquito) hypothetical protein</fullName>
    </submittedName>
</protein>
<evidence type="ECO:0000256" key="1">
    <source>
        <dbReference type="SAM" id="MobiDB-lite"/>
    </source>
</evidence>
<reference evidence="2" key="1">
    <citation type="submission" date="2021-05" db="EMBL/GenBank/DDBJ databases">
        <authorList>
            <person name="Alioto T."/>
            <person name="Alioto T."/>
            <person name="Gomez Garrido J."/>
        </authorList>
    </citation>
    <scope>NUCLEOTIDE SEQUENCE</scope>
</reference>
<name>A0A8D8JPW9_CULPI</name>
<dbReference type="EMBL" id="HBUE01291464">
    <property type="protein sequence ID" value="CAG6574157.1"/>
    <property type="molecule type" value="Transcribed_RNA"/>
</dbReference>
<organism evidence="2">
    <name type="scientific">Culex pipiens</name>
    <name type="common">House mosquito</name>
    <dbReference type="NCBI Taxonomy" id="7175"/>
    <lineage>
        <taxon>Eukaryota</taxon>
        <taxon>Metazoa</taxon>
        <taxon>Ecdysozoa</taxon>
        <taxon>Arthropoda</taxon>
        <taxon>Hexapoda</taxon>
        <taxon>Insecta</taxon>
        <taxon>Pterygota</taxon>
        <taxon>Neoptera</taxon>
        <taxon>Endopterygota</taxon>
        <taxon>Diptera</taxon>
        <taxon>Nematocera</taxon>
        <taxon>Culicoidea</taxon>
        <taxon>Culicidae</taxon>
        <taxon>Culicinae</taxon>
        <taxon>Culicini</taxon>
        <taxon>Culex</taxon>
        <taxon>Culex</taxon>
    </lineage>
</organism>
<feature type="compositionally biased region" description="Polar residues" evidence="1">
    <location>
        <begin position="8"/>
        <end position="20"/>
    </location>
</feature>
<feature type="region of interest" description="Disordered" evidence="1">
    <location>
        <begin position="1"/>
        <end position="25"/>
    </location>
</feature>